<dbReference type="Gene3D" id="3.20.20.370">
    <property type="entry name" value="Glycoside hydrolase/deacetylase"/>
    <property type="match status" value="1"/>
</dbReference>
<accession>A0A2V4NJ08</accession>
<keyword evidence="5" id="KW-0378">Hydrolase</keyword>
<organism evidence="5 6">
    <name type="scientific">Streptomyces tateyamensis</name>
    <dbReference type="NCBI Taxonomy" id="565073"/>
    <lineage>
        <taxon>Bacteria</taxon>
        <taxon>Bacillati</taxon>
        <taxon>Actinomycetota</taxon>
        <taxon>Actinomycetes</taxon>
        <taxon>Kitasatosporales</taxon>
        <taxon>Streptomycetaceae</taxon>
        <taxon>Streptomyces</taxon>
    </lineage>
</organism>
<dbReference type="GO" id="GO:0005576">
    <property type="term" value="C:extracellular region"/>
    <property type="evidence" value="ECO:0007669"/>
    <property type="project" value="UniProtKB-SubCell"/>
</dbReference>
<dbReference type="GO" id="GO:0005975">
    <property type="term" value="P:carbohydrate metabolic process"/>
    <property type="evidence" value="ECO:0007669"/>
    <property type="project" value="InterPro"/>
</dbReference>
<dbReference type="InterPro" id="IPR011330">
    <property type="entry name" value="Glyco_hydro/deAcase_b/a-brl"/>
</dbReference>
<dbReference type="PANTHER" id="PTHR34216:SF3">
    <property type="entry name" value="POLY-BETA-1,6-N-ACETYL-D-GLUCOSAMINE N-DEACETYLASE"/>
    <property type="match status" value="1"/>
</dbReference>
<evidence type="ECO:0000313" key="5">
    <source>
        <dbReference type="EMBL" id="PYC82202.1"/>
    </source>
</evidence>
<reference evidence="5 6" key="1">
    <citation type="submission" date="2018-03" db="EMBL/GenBank/DDBJ databases">
        <title>Bioinformatic expansion and discovery of thiopeptide antibiotics.</title>
        <authorList>
            <person name="Schwalen C.J."/>
            <person name="Hudson G.A."/>
            <person name="Mitchell D.A."/>
        </authorList>
    </citation>
    <scope>NUCLEOTIDE SEQUENCE [LARGE SCALE GENOMIC DNA]</scope>
    <source>
        <strain evidence="5 6">ATCC 21389</strain>
    </source>
</reference>
<dbReference type="Proteomes" id="UP000248039">
    <property type="component" value="Unassembled WGS sequence"/>
</dbReference>
<keyword evidence="6" id="KW-1185">Reference proteome</keyword>
<dbReference type="PANTHER" id="PTHR34216">
    <property type="match status" value="1"/>
</dbReference>
<dbReference type="PROSITE" id="PS51677">
    <property type="entry name" value="NODB"/>
    <property type="match status" value="1"/>
</dbReference>
<gene>
    <name evidence="5" type="ORF">C7C46_10670</name>
</gene>
<proteinExistence type="predicted"/>
<dbReference type="SUPFAM" id="SSF88713">
    <property type="entry name" value="Glycoside hydrolase/deacetylase"/>
    <property type="match status" value="1"/>
</dbReference>
<dbReference type="GO" id="GO:0016810">
    <property type="term" value="F:hydrolase activity, acting on carbon-nitrogen (but not peptide) bonds"/>
    <property type="evidence" value="ECO:0007669"/>
    <property type="project" value="InterPro"/>
</dbReference>
<evidence type="ECO:0000256" key="1">
    <source>
        <dbReference type="ARBA" id="ARBA00004613"/>
    </source>
</evidence>
<comment type="caution">
    <text evidence="5">The sequence shown here is derived from an EMBL/GenBank/DDBJ whole genome shotgun (WGS) entry which is preliminary data.</text>
</comment>
<feature type="region of interest" description="Disordered" evidence="3">
    <location>
        <begin position="1"/>
        <end position="27"/>
    </location>
</feature>
<evidence type="ECO:0000256" key="3">
    <source>
        <dbReference type="SAM" id="MobiDB-lite"/>
    </source>
</evidence>
<feature type="compositionally biased region" description="Low complexity" evidence="3">
    <location>
        <begin position="7"/>
        <end position="17"/>
    </location>
</feature>
<feature type="domain" description="NodB homology" evidence="4">
    <location>
        <begin position="102"/>
        <end position="325"/>
    </location>
</feature>
<dbReference type="EMBL" id="PYBW01000032">
    <property type="protein sequence ID" value="PYC82202.1"/>
    <property type="molecule type" value="Genomic_DNA"/>
</dbReference>
<dbReference type="OrthoDB" id="9782872at2"/>
<protein>
    <submittedName>
        <fullName evidence="5">Hydrolase</fullName>
    </submittedName>
</protein>
<name>A0A2V4NJ08_9ACTN</name>
<keyword evidence="2" id="KW-0732">Signal</keyword>
<dbReference type="Pfam" id="PF01522">
    <property type="entry name" value="Polysacc_deac_1"/>
    <property type="match status" value="1"/>
</dbReference>
<dbReference type="AlphaFoldDB" id="A0A2V4NJ08"/>
<dbReference type="CDD" id="cd10918">
    <property type="entry name" value="CE4_NodB_like_5s_6s"/>
    <property type="match status" value="1"/>
</dbReference>
<comment type="subcellular location">
    <subcellularLocation>
        <location evidence="1">Secreted</location>
    </subcellularLocation>
</comment>
<sequence length="325" mass="34216">MTSTTVLPAHLPSVPSALPAPPGPAAGEPAGDRLASWLVHTGCALPFLRAHAARRLTVLAYGPVADQRAFGAQLDRLCQVAVPVSLPALEQALTREQPLPPRSVLITFDDADRTVLEHALPALTARGLPAVAFVATELIGTDRPSWRDEAVFLLAHGGCARALCAGGAADRLAQLAALPDPDRRRSLHELRVSARASAPARPRLTPAELGRLVAGRVAVGSQCLGGPELPRCDEATVRAEVQGAHRELTGWLGAAPTAFAYPGGSPDPRTAGLLRELGYRTAFLTDHRLSPRLPREALHISRLAADAAAGPAEFEALLAGRPRKR</sequence>
<evidence type="ECO:0000256" key="2">
    <source>
        <dbReference type="ARBA" id="ARBA00022729"/>
    </source>
</evidence>
<evidence type="ECO:0000259" key="4">
    <source>
        <dbReference type="PROSITE" id="PS51677"/>
    </source>
</evidence>
<dbReference type="InterPro" id="IPR002509">
    <property type="entry name" value="NODB_dom"/>
</dbReference>
<dbReference type="InterPro" id="IPR051398">
    <property type="entry name" value="Polysacch_Deacetylase"/>
</dbReference>
<evidence type="ECO:0000313" key="6">
    <source>
        <dbReference type="Proteomes" id="UP000248039"/>
    </source>
</evidence>